<dbReference type="SUPFAM" id="SSF53850">
    <property type="entry name" value="Periplasmic binding protein-like II"/>
    <property type="match status" value="1"/>
</dbReference>
<dbReference type="AlphaFoldDB" id="A0A3M8CVJ2"/>
<proteinExistence type="inferred from homology"/>
<dbReference type="RefSeq" id="WP_122921370.1">
    <property type="nucleotide sequence ID" value="NZ_RHHQ01000028.1"/>
</dbReference>
<dbReference type="Pfam" id="PF00126">
    <property type="entry name" value="HTH_1"/>
    <property type="match status" value="1"/>
</dbReference>
<dbReference type="PROSITE" id="PS50931">
    <property type="entry name" value="HTH_LYSR"/>
    <property type="match status" value="1"/>
</dbReference>
<sequence length="300" mass="33420">MTHTQLHVFITVAETRNFTRAAEALGFTQSAVSQMIRSLEDELGITLFSRSRSGIAITSIGERMLQHAREILRITSCMKEEADAYQGIETGTLRIGSIHSVSNRILPGLIGSFRKRYPQVEIVLFEGEHAEVNHWLAGSVVDVGFTIHPEKDVHVFPLVRDEMLVVVPDDHPLRTEAALSFEQIADKCFIMLKDDCMKKLLHENGIVPVSTFEVRDAGTILAMVQEWVGVTILPELYMPDRLPKVAPIPLRPAISRELVMAVRDLQTVSPMTAEFILHAQSVFAAKEKSNHATVARSTAD</sequence>
<feature type="domain" description="HTH lysR-type" evidence="5">
    <location>
        <begin position="1"/>
        <end position="58"/>
    </location>
</feature>
<dbReference type="EMBL" id="RHHQ01000028">
    <property type="protein sequence ID" value="RNB79519.1"/>
    <property type="molecule type" value="Genomic_DNA"/>
</dbReference>
<dbReference type="InterPro" id="IPR036390">
    <property type="entry name" value="WH_DNA-bd_sf"/>
</dbReference>
<evidence type="ECO:0000259" key="5">
    <source>
        <dbReference type="PROSITE" id="PS50931"/>
    </source>
</evidence>
<dbReference type="CDD" id="cd05466">
    <property type="entry name" value="PBP2_LTTR_substrate"/>
    <property type="match status" value="1"/>
</dbReference>
<dbReference type="Gene3D" id="3.40.190.290">
    <property type="match status" value="1"/>
</dbReference>
<evidence type="ECO:0000256" key="3">
    <source>
        <dbReference type="ARBA" id="ARBA00023125"/>
    </source>
</evidence>
<comment type="caution">
    <text evidence="6">The sequence shown here is derived from an EMBL/GenBank/DDBJ whole genome shotgun (WGS) entry which is preliminary data.</text>
</comment>
<name>A0A3M8CVJ2_9BACL</name>
<dbReference type="GO" id="GO:0003700">
    <property type="term" value="F:DNA-binding transcription factor activity"/>
    <property type="evidence" value="ECO:0007669"/>
    <property type="project" value="InterPro"/>
</dbReference>
<dbReference type="PANTHER" id="PTHR30419:SF24">
    <property type="entry name" value="HTH-TYPE TRANSCRIPTIONAL REGULATOR CZCR"/>
    <property type="match status" value="1"/>
</dbReference>
<evidence type="ECO:0000313" key="7">
    <source>
        <dbReference type="Proteomes" id="UP000271031"/>
    </source>
</evidence>
<evidence type="ECO:0000313" key="6">
    <source>
        <dbReference type="EMBL" id="RNB79519.1"/>
    </source>
</evidence>
<dbReference type="InterPro" id="IPR036388">
    <property type="entry name" value="WH-like_DNA-bd_sf"/>
</dbReference>
<evidence type="ECO:0000256" key="2">
    <source>
        <dbReference type="ARBA" id="ARBA00023015"/>
    </source>
</evidence>
<dbReference type="SUPFAM" id="SSF46785">
    <property type="entry name" value="Winged helix' DNA-binding domain"/>
    <property type="match status" value="1"/>
</dbReference>
<accession>A0A3M8CVJ2</accession>
<evidence type="ECO:0000256" key="1">
    <source>
        <dbReference type="ARBA" id="ARBA00009437"/>
    </source>
</evidence>
<dbReference type="Proteomes" id="UP000271031">
    <property type="component" value="Unassembled WGS sequence"/>
</dbReference>
<keyword evidence="2" id="KW-0805">Transcription regulation</keyword>
<dbReference type="FunFam" id="1.10.10.10:FF:000001">
    <property type="entry name" value="LysR family transcriptional regulator"/>
    <property type="match status" value="1"/>
</dbReference>
<dbReference type="PANTHER" id="PTHR30419">
    <property type="entry name" value="HTH-TYPE TRANSCRIPTIONAL REGULATOR YBHD"/>
    <property type="match status" value="1"/>
</dbReference>
<dbReference type="InterPro" id="IPR050950">
    <property type="entry name" value="HTH-type_LysR_regulators"/>
</dbReference>
<evidence type="ECO:0000256" key="4">
    <source>
        <dbReference type="ARBA" id="ARBA00023163"/>
    </source>
</evidence>
<protein>
    <submittedName>
        <fullName evidence="6">LysR family transcriptional regulator</fullName>
    </submittedName>
</protein>
<dbReference type="InterPro" id="IPR005119">
    <property type="entry name" value="LysR_subst-bd"/>
</dbReference>
<keyword evidence="4" id="KW-0804">Transcription</keyword>
<keyword evidence="7" id="KW-1185">Reference proteome</keyword>
<organism evidence="6 7">
    <name type="scientific">Brevibacillus fluminis</name>
    <dbReference type="NCBI Taxonomy" id="511487"/>
    <lineage>
        <taxon>Bacteria</taxon>
        <taxon>Bacillati</taxon>
        <taxon>Bacillota</taxon>
        <taxon>Bacilli</taxon>
        <taxon>Bacillales</taxon>
        <taxon>Paenibacillaceae</taxon>
        <taxon>Brevibacillus</taxon>
    </lineage>
</organism>
<dbReference type="GO" id="GO:0005829">
    <property type="term" value="C:cytosol"/>
    <property type="evidence" value="ECO:0007669"/>
    <property type="project" value="TreeGrafter"/>
</dbReference>
<dbReference type="Pfam" id="PF03466">
    <property type="entry name" value="LysR_substrate"/>
    <property type="match status" value="1"/>
</dbReference>
<reference evidence="6 7" key="1">
    <citation type="submission" date="2018-10" db="EMBL/GenBank/DDBJ databases">
        <title>Phylogenomics of Brevibacillus.</title>
        <authorList>
            <person name="Dunlap C."/>
        </authorList>
    </citation>
    <scope>NUCLEOTIDE SEQUENCE [LARGE SCALE GENOMIC DNA]</scope>
    <source>
        <strain evidence="6 7">JCM 15716</strain>
    </source>
</reference>
<comment type="similarity">
    <text evidence="1">Belongs to the LysR transcriptional regulatory family.</text>
</comment>
<gene>
    <name evidence="6" type="ORF">EDM56_28755</name>
</gene>
<dbReference type="Gene3D" id="1.10.10.10">
    <property type="entry name" value="Winged helix-like DNA-binding domain superfamily/Winged helix DNA-binding domain"/>
    <property type="match status" value="1"/>
</dbReference>
<keyword evidence="3" id="KW-0238">DNA-binding</keyword>
<dbReference type="GO" id="GO:0003677">
    <property type="term" value="F:DNA binding"/>
    <property type="evidence" value="ECO:0007669"/>
    <property type="project" value="UniProtKB-KW"/>
</dbReference>
<dbReference type="InterPro" id="IPR000847">
    <property type="entry name" value="LysR_HTH_N"/>
</dbReference>
<dbReference type="OrthoDB" id="63123at2"/>
<dbReference type="PRINTS" id="PR00039">
    <property type="entry name" value="HTHLYSR"/>
</dbReference>